<dbReference type="Pfam" id="PF10646">
    <property type="entry name" value="Germane"/>
    <property type="match status" value="1"/>
</dbReference>
<dbReference type="RefSeq" id="WP_052729581.1">
    <property type="nucleotide sequence ID" value="NZ_CGIH01000009.1"/>
</dbReference>
<feature type="chain" id="PRO_5039662436" evidence="2">
    <location>
        <begin position="25"/>
        <end position="200"/>
    </location>
</feature>
<feature type="signal peptide" evidence="2">
    <location>
        <begin position="1"/>
        <end position="24"/>
    </location>
</feature>
<evidence type="ECO:0000256" key="2">
    <source>
        <dbReference type="SAM" id="SignalP"/>
    </source>
</evidence>
<evidence type="ECO:0000313" key="5">
    <source>
        <dbReference type="Proteomes" id="UP000045545"/>
    </source>
</evidence>
<dbReference type="SMART" id="SM00909">
    <property type="entry name" value="Germane"/>
    <property type="match status" value="1"/>
</dbReference>
<dbReference type="PROSITE" id="PS51257">
    <property type="entry name" value="PROKAR_LIPOPROTEIN"/>
    <property type="match status" value="1"/>
</dbReference>
<keyword evidence="5" id="KW-1185">Reference proteome</keyword>
<protein>
    <submittedName>
        <fullName evidence="4">GerMN domain</fullName>
    </submittedName>
</protein>
<sequence>MRNTFMVILALILLSICLLSGGCAQPDQSKIKDWQDLLKIPAQEEKAAPGDKTPRPQKNKNSLKADGKKLQISLYFGDARSQKLVAEERDIAKVEGIARETMEELLKGPANVEAVQLFPDGTRLLDINVKPDGLCVVDLSSEVRGVNSREQEKLMIYAVANTLGQFPTIKSISFMVDGKNATSIGGYMNLDNPIEPNYSI</sequence>
<evidence type="ECO:0000256" key="1">
    <source>
        <dbReference type="SAM" id="MobiDB-lite"/>
    </source>
</evidence>
<dbReference type="EMBL" id="CGIH01000009">
    <property type="protein sequence ID" value="CFX18794.1"/>
    <property type="molecule type" value="Genomic_DNA"/>
</dbReference>
<evidence type="ECO:0000259" key="3">
    <source>
        <dbReference type="SMART" id="SM00909"/>
    </source>
</evidence>
<dbReference type="InterPro" id="IPR019606">
    <property type="entry name" value="GerMN"/>
</dbReference>
<proteinExistence type="predicted"/>
<name>A0A0E4C7Z8_9FIRM</name>
<dbReference type="OrthoDB" id="9809406at2"/>
<feature type="compositionally biased region" description="Basic and acidic residues" evidence="1">
    <location>
        <begin position="44"/>
        <end position="54"/>
    </location>
</feature>
<feature type="region of interest" description="Disordered" evidence="1">
    <location>
        <begin position="44"/>
        <end position="63"/>
    </location>
</feature>
<reference evidence="4 5" key="1">
    <citation type="submission" date="2015-03" db="EMBL/GenBank/DDBJ databases">
        <authorList>
            <person name="Murphy D."/>
        </authorList>
    </citation>
    <scope>NUCLEOTIDE SEQUENCE [LARGE SCALE GENOMIC DNA]</scope>
    <source>
        <strain evidence="4 5">OL-4</strain>
    </source>
</reference>
<dbReference type="STRING" id="690567.754"/>
<keyword evidence="2" id="KW-0732">Signal</keyword>
<evidence type="ECO:0000313" key="4">
    <source>
        <dbReference type="EMBL" id="CFX18794.1"/>
    </source>
</evidence>
<gene>
    <name evidence="4" type="ORF">754</name>
</gene>
<organism evidence="4 5">
    <name type="scientific">Syntrophomonas zehnderi OL-4</name>
    <dbReference type="NCBI Taxonomy" id="690567"/>
    <lineage>
        <taxon>Bacteria</taxon>
        <taxon>Bacillati</taxon>
        <taxon>Bacillota</taxon>
        <taxon>Clostridia</taxon>
        <taxon>Eubacteriales</taxon>
        <taxon>Syntrophomonadaceae</taxon>
        <taxon>Syntrophomonas</taxon>
    </lineage>
</organism>
<accession>A0A0E4C7Z8</accession>
<feature type="domain" description="GerMN" evidence="3">
    <location>
        <begin position="98"/>
        <end position="185"/>
    </location>
</feature>
<dbReference type="Proteomes" id="UP000045545">
    <property type="component" value="Unassembled WGS sequence"/>
</dbReference>
<dbReference type="AlphaFoldDB" id="A0A0E4C7Z8"/>